<dbReference type="Proteomes" id="UP000008635">
    <property type="component" value="Chromosome"/>
</dbReference>
<dbReference type="AlphaFoldDB" id="E8U4D9"/>
<evidence type="ECO:0000313" key="2">
    <source>
        <dbReference type="Proteomes" id="UP000008635"/>
    </source>
</evidence>
<accession>E8U4D9</accession>
<organism evidence="1 2">
    <name type="scientific">Deinococcus maricopensis (strain DSM 21211 / LMG 22137 / NRRL B-23946 / LB-34)</name>
    <dbReference type="NCBI Taxonomy" id="709986"/>
    <lineage>
        <taxon>Bacteria</taxon>
        <taxon>Thermotogati</taxon>
        <taxon>Deinococcota</taxon>
        <taxon>Deinococci</taxon>
        <taxon>Deinococcales</taxon>
        <taxon>Deinococcaceae</taxon>
        <taxon>Deinococcus</taxon>
    </lineage>
</organism>
<dbReference type="OrthoDB" id="62154at2"/>
<protein>
    <recommendedName>
        <fullName evidence="3">DUF4388 domain-containing protein</fullName>
    </recommendedName>
</protein>
<dbReference type="eggNOG" id="ENOG503420M">
    <property type="taxonomic scope" value="Bacteria"/>
</dbReference>
<dbReference type="EMBL" id="CP002454">
    <property type="protein sequence ID" value="ADV65976.1"/>
    <property type="molecule type" value="Genomic_DNA"/>
</dbReference>
<evidence type="ECO:0000313" key="1">
    <source>
        <dbReference type="EMBL" id="ADV65976.1"/>
    </source>
</evidence>
<reference evidence="1 2" key="1">
    <citation type="journal article" date="2011" name="Stand. Genomic Sci.">
        <title>Complete genome sequence of Deinococcus maricopensis type strain (LB-34).</title>
        <authorList>
            <person name="Pukall R."/>
            <person name="Zeytun A."/>
            <person name="Lucas S."/>
            <person name="Lapidus A."/>
            <person name="Hammon N."/>
            <person name="Deshpande S."/>
            <person name="Nolan M."/>
            <person name="Cheng J.F."/>
            <person name="Pitluck S."/>
            <person name="Liolios K."/>
            <person name="Pagani I."/>
            <person name="Mikhailova N."/>
            <person name="Ivanova N."/>
            <person name="Mavromatis K."/>
            <person name="Pati A."/>
            <person name="Tapia R."/>
            <person name="Han C."/>
            <person name="Goodwin L."/>
            <person name="Chen A."/>
            <person name="Palaniappan K."/>
            <person name="Land M."/>
            <person name="Hauser L."/>
            <person name="Chang Y.J."/>
            <person name="Jeffries C.D."/>
            <person name="Brambilla E.M."/>
            <person name="Rohde M."/>
            <person name="Goker M."/>
            <person name="Detter J.C."/>
            <person name="Woyke T."/>
            <person name="Bristow J."/>
            <person name="Eisen J.A."/>
            <person name="Markowitz V."/>
            <person name="Hugenholtz P."/>
            <person name="Kyrpides N.C."/>
            <person name="Klenk H.P."/>
        </authorList>
    </citation>
    <scope>NUCLEOTIDE SEQUENCE [LARGE SCALE GENOMIC DNA]</scope>
    <source>
        <strain evidence="2">DSM 21211 / LMG 22137 / NRRL B-23946 / LB-34</strain>
    </source>
</reference>
<dbReference type="HOGENOM" id="CLU_1203206_0_0_0"/>
<name>E8U4D9_DEIML</name>
<dbReference type="RefSeq" id="WP_013555481.1">
    <property type="nucleotide sequence ID" value="NC_014958.1"/>
</dbReference>
<gene>
    <name evidence="1" type="ordered locus">Deima_0315</name>
</gene>
<proteinExistence type="predicted"/>
<dbReference type="KEGG" id="dmr:Deima_0315"/>
<reference evidence="2" key="2">
    <citation type="submission" date="2011-01" db="EMBL/GenBank/DDBJ databases">
        <title>The complete genome of Deinococcus maricopensis DSM 21211.</title>
        <authorList>
            <consortium name="US DOE Joint Genome Institute (JGI-PGF)"/>
            <person name="Lucas S."/>
            <person name="Copeland A."/>
            <person name="Lapidus A."/>
            <person name="Goodwin L."/>
            <person name="Pitluck S."/>
            <person name="Kyrpides N."/>
            <person name="Mavromatis K."/>
            <person name="Pagani I."/>
            <person name="Ivanova N."/>
            <person name="Ovchinnikova G."/>
            <person name="Zeytun A."/>
            <person name="Detter J.C."/>
            <person name="Han C."/>
            <person name="Land M."/>
            <person name="Hauser L."/>
            <person name="Markowitz V."/>
            <person name="Cheng J.-F."/>
            <person name="Hugenholtz P."/>
            <person name="Woyke T."/>
            <person name="Wu D."/>
            <person name="Pukall R."/>
            <person name="Gehrich-Schroeter G."/>
            <person name="Brambilla E."/>
            <person name="Klenk H.-P."/>
            <person name="Eisen J.A."/>
        </authorList>
    </citation>
    <scope>NUCLEOTIDE SEQUENCE [LARGE SCALE GENOMIC DNA]</scope>
    <source>
        <strain evidence="2">DSM 21211 / LMG 22137 / NRRL B-23946 / LB-34</strain>
    </source>
</reference>
<keyword evidence="2" id="KW-1185">Reference proteome</keyword>
<evidence type="ECO:0008006" key="3">
    <source>
        <dbReference type="Google" id="ProtNLM"/>
    </source>
</evidence>
<sequence precursor="true">MSIFGELEHHAFTDLMRVLHAQSGTLYLQRSYHGRSVDLDLERGVLLHLHIDGVPVPDAASAGDVIHHLIHSGRGPFEFQARPFTPGATALALPLEPLVQDILEGVHTPERHLPHMETRFTCVSAAQATPPAHLTTVWALVQPHFVQGCSAATLAQVLGIGALEARNLTYRLRSAQLIVPLRAADVPVTAGDPERAPLTPVRRFLNALRRLTGAVNA</sequence>
<dbReference type="STRING" id="709986.Deima_0315"/>